<reference evidence="2 3" key="2">
    <citation type="submission" date="2022-06" db="EMBL/GenBank/DDBJ databases">
        <title>Genomic Encyclopedia of Type Strains, Phase I: the one thousand microbial genomes (KMG-I) project.</title>
        <authorList>
            <person name="Kyrpides N."/>
        </authorList>
    </citation>
    <scope>NUCLEOTIDE SEQUENCE [LARGE SCALE GENOMIC DNA]</scope>
    <source>
        <strain evidence="2 3">DSM 43889</strain>
    </source>
</reference>
<comment type="caution">
    <text evidence="2">The sequence shown here is derived from an EMBL/GenBank/DDBJ whole genome shotgun (WGS) entry which is preliminary data.</text>
</comment>
<reference evidence="2 3" key="1">
    <citation type="submission" date="2013-07" db="EMBL/GenBank/DDBJ databases">
        <authorList>
            <consortium name="DOE Joint Genome Institute"/>
            <person name="Reeve W."/>
            <person name="Huntemann M."/>
            <person name="Han J."/>
            <person name="Chen A."/>
            <person name="Kyrpides N."/>
            <person name="Mavromatis K."/>
            <person name="Markowitz V."/>
            <person name="Palaniappan K."/>
            <person name="Ivanova N."/>
            <person name="Schaumberg A."/>
            <person name="Pati A."/>
            <person name="Liolios K."/>
            <person name="Nordberg H.P."/>
            <person name="Cantor M.N."/>
            <person name="Hua S.X."/>
            <person name="Woyke T."/>
        </authorList>
    </citation>
    <scope>NUCLEOTIDE SEQUENCE [LARGE SCALE GENOMIC DNA]</scope>
    <source>
        <strain evidence="2 3">DSM 43889</strain>
    </source>
</reference>
<feature type="compositionally biased region" description="Basic and acidic residues" evidence="1">
    <location>
        <begin position="50"/>
        <end position="66"/>
    </location>
</feature>
<evidence type="ECO:0008006" key="4">
    <source>
        <dbReference type="Google" id="ProtNLM"/>
    </source>
</evidence>
<protein>
    <recommendedName>
        <fullName evidence="4">DUF5709 domain-containing protein</fullName>
    </recommendedName>
</protein>
<feature type="compositionally biased region" description="Basic and acidic residues" evidence="1">
    <location>
        <begin position="32"/>
        <end position="41"/>
    </location>
</feature>
<sequence length="66" mass="7217">MSSHDEDRAVPQPDAVEQERAAAPDEEETSGDAEHIADRAEQANPADVAEQLRSEPLDEDYRPSDG</sequence>
<dbReference type="EMBL" id="AUBJ02000001">
    <property type="protein sequence ID" value="MCP2331696.1"/>
    <property type="molecule type" value="Genomic_DNA"/>
</dbReference>
<accession>A0ABT1JHR1</accession>
<evidence type="ECO:0000313" key="3">
    <source>
        <dbReference type="Proteomes" id="UP000791080"/>
    </source>
</evidence>
<gene>
    <name evidence="2" type="ORF">G443_001966</name>
</gene>
<feature type="region of interest" description="Disordered" evidence="1">
    <location>
        <begin position="1"/>
        <end position="66"/>
    </location>
</feature>
<dbReference type="Proteomes" id="UP000791080">
    <property type="component" value="Unassembled WGS sequence"/>
</dbReference>
<keyword evidence="3" id="KW-1185">Reference proteome</keyword>
<proteinExistence type="predicted"/>
<evidence type="ECO:0000313" key="2">
    <source>
        <dbReference type="EMBL" id="MCP2331696.1"/>
    </source>
</evidence>
<dbReference type="RefSeq" id="WP_026418380.1">
    <property type="nucleotide sequence ID" value="NZ_AUBJ02000001.1"/>
</dbReference>
<name>A0ABT1JHR1_ACTCY</name>
<organism evidence="2 3">
    <name type="scientific">Actinoalloteichus caeruleus DSM 43889</name>
    <dbReference type="NCBI Taxonomy" id="1120930"/>
    <lineage>
        <taxon>Bacteria</taxon>
        <taxon>Bacillati</taxon>
        <taxon>Actinomycetota</taxon>
        <taxon>Actinomycetes</taxon>
        <taxon>Pseudonocardiales</taxon>
        <taxon>Pseudonocardiaceae</taxon>
        <taxon>Actinoalloteichus</taxon>
        <taxon>Actinoalloteichus cyanogriseus</taxon>
    </lineage>
</organism>
<evidence type="ECO:0000256" key="1">
    <source>
        <dbReference type="SAM" id="MobiDB-lite"/>
    </source>
</evidence>